<dbReference type="Pfam" id="PF00486">
    <property type="entry name" value="Trans_reg_C"/>
    <property type="match status" value="1"/>
</dbReference>
<evidence type="ECO:0000256" key="4">
    <source>
        <dbReference type="ARBA" id="ARBA00023015"/>
    </source>
</evidence>
<name>A0ABR7FEK9_9FIRM</name>
<evidence type="ECO:0000256" key="1">
    <source>
        <dbReference type="ARBA" id="ARBA00018672"/>
    </source>
</evidence>
<evidence type="ECO:0000256" key="5">
    <source>
        <dbReference type="ARBA" id="ARBA00023125"/>
    </source>
</evidence>
<keyword evidence="6" id="KW-0804">Transcription</keyword>
<feature type="domain" description="OmpR/PhoB-type" evidence="11">
    <location>
        <begin position="129"/>
        <end position="223"/>
    </location>
</feature>
<feature type="domain" description="Response regulatory" evidence="10">
    <location>
        <begin position="6"/>
        <end position="119"/>
    </location>
</feature>
<evidence type="ECO:0000256" key="3">
    <source>
        <dbReference type="ARBA" id="ARBA00023012"/>
    </source>
</evidence>
<reference evidence="12 13" key="1">
    <citation type="submission" date="2020-08" db="EMBL/GenBank/DDBJ databases">
        <title>Genome public.</title>
        <authorList>
            <person name="Liu C."/>
            <person name="Sun Q."/>
        </authorList>
    </citation>
    <scope>NUCLEOTIDE SEQUENCE [LARGE SCALE GENOMIC DNA]</scope>
    <source>
        <strain evidence="12 13">NSJ-34</strain>
    </source>
</reference>
<keyword evidence="4" id="KW-0805">Transcription regulation</keyword>
<keyword evidence="2 8" id="KW-0597">Phosphoprotein</keyword>
<organism evidence="12 13">
    <name type="scientific">Blautia celeris</name>
    <dbReference type="NCBI Taxonomy" id="2763026"/>
    <lineage>
        <taxon>Bacteria</taxon>
        <taxon>Bacillati</taxon>
        <taxon>Bacillota</taxon>
        <taxon>Clostridia</taxon>
        <taxon>Lachnospirales</taxon>
        <taxon>Lachnospiraceae</taxon>
        <taxon>Blautia</taxon>
    </lineage>
</organism>
<feature type="modified residue" description="4-aspartylphosphate" evidence="8">
    <location>
        <position position="55"/>
    </location>
</feature>
<evidence type="ECO:0000256" key="8">
    <source>
        <dbReference type="PROSITE-ProRule" id="PRU00169"/>
    </source>
</evidence>
<dbReference type="RefSeq" id="WP_103732604.1">
    <property type="nucleotide sequence ID" value="NZ_JACOOU010000007.1"/>
</dbReference>
<dbReference type="InterPro" id="IPR001789">
    <property type="entry name" value="Sig_transdc_resp-reg_receiver"/>
</dbReference>
<dbReference type="Gene3D" id="3.40.50.2300">
    <property type="match status" value="1"/>
</dbReference>
<keyword evidence="13" id="KW-1185">Reference proteome</keyword>
<dbReference type="Gene3D" id="6.10.250.690">
    <property type="match status" value="1"/>
</dbReference>
<dbReference type="SMART" id="SM00448">
    <property type="entry name" value="REC"/>
    <property type="match status" value="1"/>
</dbReference>
<dbReference type="SMART" id="SM00862">
    <property type="entry name" value="Trans_reg_C"/>
    <property type="match status" value="1"/>
</dbReference>
<keyword evidence="5 9" id="KW-0238">DNA-binding</keyword>
<dbReference type="PROSITE" id="PS50110">
    <property type="entry name" value="RESPONSE_REGULATORY"/>
    <property type="match status" value="1"/>
</dbReference>
<evidence type="ECO:0000256" key="2">
    <source>
        <dbReference type="ARBA" id="ARBA00022553"/>
    </source>
</evidence>
<dbReference type="SUPFAM" id="SSF52172">
    <property type="entry name" value="CheY-like"/>
    <property type="match status" value="1"/>
</dbReference>
<dbReference type="EMBL" id="JACOOU010000007">
    <property type="protein sequence ID" value="MBC5673650.1"/>
    <property type="molecule type" value="Genomic_DNA"/>
</dbReference>
<dbReference type="Pfam" id="PF00072">
    <property type="entry name" value="Response_reg"/>
    <property type="match status" value="1"/>
</dbReference>
<evidence type="ECO:0000256" key="9">
    <source>
        <dbReference type="PROSITE-ProRule" id="PRU01091"/>
    </source>
</evidence>
<proteinExistence type="predicted"/>
<protein>
    <recommendedName>
        <fullName evidence="1">Stage 0 sporulation protein A homolog</fullName>
    </recommendedName>
</protein>
<dbReference type="Gene3D" id="1.10.10.10">
    <property type="entry name" value="Winged helix-like DNA-binding domain superfamily/Winged helix DNA-binding domain"/>
    <property type="match status" value="1"/>
</dbReference>
<evidence type="ECO:0000256" key="6">
    <source>
        <dbReference type="ARBA" id="ARBA00023163"/>
    </source>
</evidence>
<dbReference type="PROSITE" id="PS51755">
    <property type="entry name" value="OMPR_PHOB"/>
    <property type="match status" value="1"/>
</dbReference>
<dbReference type="InterPro" id="IPR011006">
    <property type="entry name" value="CheY-like_superfamily"/>
</dbReference>
<keyword evidence="3" id="KW-0902">Two-component regulatory system</keyword>
<dbReference type="InterPro" id="IPR039420">
    <property type="entry name" value="WalR-like"/>
</dbReference>
<comment type="caution">
    <text evidence="12">The sequence shown here is derived from an EMBL/GenBank/DDBJ whole genome shotgun (WGS) entry which is preliminary data.</text>
</comment>
<dbReference type="PANTHER" id="PTHR48111">
    <property type="entry name" value="REGULATOR OF RPOS"/>
    <property type="match status" value="1"/>
</dbReference>
<evidence type="ECO:0000313" key="12">
    <source>
        <dbReference type="EMBL" id="MBC5673650.1"/>
    </source>
</evidence>
<feature type="DNA-binding region" description="OmpR/PhoB-type" evidence="9">
    <location>
        <begin position="129"/>
        <end position="223"/>
    </location>
</feature>
<dbReference type="PANTHER" id="PTHR48111:SF1">
    <property type="entry name" value="TWO-COMPONENT RESPONSE REGULATOR ORR33"/>
    <property type="match status" value="1"/>
</dbReference>
<evidence type="ECO:0000259" key="10">
    <source>
        <dbReference type="PROSITE" id="PS50110"/>
    </source>
</evidence>
<sequence>MDKKTKILIVEDEESIRDILQAFIQQNGYFVITAADGIAGYNLFVREAPHLVILDIMMPRMNGYELLTKIREISDTPVILLTALGKEQEQARGFDLLADDYIVKPFSHTILVKRIEAVLRRNKPDNPPDDIIRHGEVELRRNSCEIRYRDALIDFTPKEYELIKFMLENQDHVFTRNHLLDTLWGEEYYGNEKIIDNHIKNIRKKLDCELIQTVWGMGYKISSENPK</sequence>
<accession>A0ABR7FEK9</accession>
<gene>
    <name evidence="12" type="ORF">H8S76_15485</name>
</gene>
<evidence type="ECO:0000259" key="11">
    <source>
        <dbReference type="PROSITE" id="PS51755"/>
    </source>
</evidence>
<dbReference type="CDD" id="cd17574">
    <property type="entry name" value="REC_OmpR"/>
    <property type="match status" value="1"/>
</dbReference>
<evidence type="ECO:0000256" key="7">
    <source>
        <dbReference type="ARBA" id="ARBA00024867"/>
    </source>
</evidence>
<dbReference type="InterPro" id="IPR001867">
    <property type="entry name" value="OmpR/PhoB-type_DNA-bd"/>
</dbReference>
<dbReference type="CDD" id="cd00383">
    <property type="entry name" value="trans_reg_C"/>
    <property type="match status" value="1"/>
</dbReference>
<evidence type="ECO:0000313" key="13">
    <source>
        <dbReference type="Proteomes" id="UP000654573"/>
    </source>
</evidence>
<comment type="function">
    <text evidence="7">May play the central regulatory role in sporulation. It may be an element of the effector pathway responsible for the activation of sporulation genes in response to nutritional stress. Spo0A may act in concert with spo0H (a sigma factor) to control the expression of some genes that are critical to the sporulation process.</text>
</comment>
<dbReference type="InterPro" id="IPR036388">
    <property type="entry name" value="WH-like_DNA-bd_sf"/>
</dbReference>
<dbReference type="Proteomes" id="UP000654573">
    <property type="component" value="Unassembled WGS sequence"/>
</dbReference>